<sequence length="332" mass="36733">MSQKALVTGGAGFIGSHLTEELLRQGFDVIVIDNLSTGRLDNINGFESNKNLKFIKVDINDRHTIKEHFSGVDYVFHLAALADIVPSIVNPLAYHLSNVDGTISVLEAVREVCPNLKKFVYTASSSCYGLPDKYPTPESAGIRPQYPYALTKNLGEQIALHWAQIYKLPVNSLRLFNVYGPRSRTSGTYGAVFGVFLAQKLANKPFTVVGDGTQTRDFTFVSDIVSAFIAAAESTVTGEIFNVGSGNTYSVNSLVKLLQGDITYIPKRPGEPDCTFADIAKIQQKLNWRPKVSLADGVQILLDNIDYWRQAPVWTPDTIEQATREWFVYLSN</sequence>
<protein>
    <submittedName>
        <fullName evidence="2">NAD-dependent dehydratase</fullName>
    </submittedName>
</protein>
<dbReference type="AlphaFoldDB" id="A0A1F4RPL2"/>
<dbReference type="CDD" id="cd05256">
    <property type="entry name" value="UDP_AE_SDR_e"/>
    <property type="match status" value="1"/>
</dbReference>
<comment type="caution">
    <text evidence="2">The sequence shown here is derived from an EMBL/GenBank/DDBJ whole genome shotgun (WGS) entry which is preliminary data.</text>
</comment>
<evidence type="ECO:0000313" key="2">
    <source>
        <dbReference type="EMBL" id="OGC10069.1"/>
    </source>
</evidence>
<dbReference type="Gene3D" id="3.40.50.720">
    <property type="entry name" value="NAD(P)-binding Rossmann-like Domain"/>
    <property type="match status" value="1"/>
</dbReference>
<dbReference type="Proteomes" id="UP000179095">
    <property type="component" value="Unassembled WGS sequence"/>
</dbReference>
<dbReference type="PANTHER" id="PTHR43000">
    <property type="entry name" value="DTDP-D-GLUCOSE 4,6-DEHYDRATASE-RELATED"/>
    <property type="match status" value="1"/>
</dbReference>
<proteinExistence type="predicted"/>
<evidence type="ECO:0000259" key="1">
    <source>
        <dbReference type="Pfam" id="PF16363"/>
    </source>
</evidence>
<dbReference type="Pfam" id="PF16363">
    <property type="entry name" value="GDP_Man_Dehyd"/>
    <property type="match status" value="1"/>
</dbReference>
<dbReference type="STRING" id="1802568.A3F86_03275"/>
<name>A0A1F4RPL2_UNCSA</name>
<accession>A0A1F4RPL2</accession>
<gene>
    <name evidence="2" type="ORF">A3F86_03275</name>
</gene>
<dbReference type="SUPFAM" id="SSF51735">
    <property type="entry name" value="NAD(P)-binding Rossmann-fold domains"/>
    <property type="match status" value="1"/>
</dbReference>
<dbReference type="InterPro" id="IPR016040">
    <property type="entry name" value="NAD(P)-bd_dom"/>
</dbReference>
<dbReference type="InterPro" id="IPR036291">
    <property type="entry name" value="NAD(P)-bd_dom_sf"/>
</dbReference>
<evidence type="ECO:0000313" key="3">
    <source>
        <dbReference type="Proteomes" id="UP000179095"/>
    </source>
</evidence>
<feature type="domain" description="NAD(P)-binding" evidence="1">
    <location>
        <begin position="6"/>
        <end position="299"/>
    </location>
</feature>
<organism evidence="2 3">
    <name type="scientific">candidate division WOR-1 bacterium RIFCSPLOWO2_12_FULL_45_9</name>
    <dbReference type="NCBI Taxonomy" id="1802568"/>
    <lineage>
        <taxon>Bacteria</taxon>
        <taxon>Bacillati</taxon>
        <taxon>Saganbacteria</taxon>
    </lineage>
</organism>
<dbReference type="EMBL" id="METQ01000004">
    <property type="protein sequence ID" value="OGC10069.1"/>
    <property type="molecule type" value="Genomic_DNA"/>
</dbReference>
<reference evidence="2 3" key="1">
    <citation type="journal article" date="2016" name="Nat. Commun.">
        <title>Thousands of microbial genomes shed light on interconnected biogeochemical processes in an aquifer system.</title>
        <authorList>
            <person name="Anantharaman K."/>
            <person name="Brown C.T."/>
            <person name="Hug L.A."/>
            <person name="Sharon I."/>
            <person name="Castelle C.J."/>
            <person name="Probst A.J."/>
            <person name="Thomas B.C."/>
            <person name="Singh A."/>
            <person name="Wilkins M.J."/>
            <person name="Karaoz U."/>
            <person name="Brodie E.L."/>
            <person name="Williams K.H."/>
            <person name="Hubbard S.S."/>
            <person name="Banfield J.F."/>
        </authorList>
    </citation>
    <scope>NUCLEOTIDE SEQUENCE [LARGE SCALE GENOMIC DNA]</scope>
</reference>